<sequence length="1015" mass="109376">MYCLGNTFNDTKACSFYRWMGWEPGAGPQPHPQTVLPQAHAPQAASEHATSPPTTTTAAAAMVAPSRDVCLGPKCAERDRPHPRHKMCINNSCLSCCQTTPVINGRTCPAARHNQAQSQSRPFHYTHPAPTSAVTVPAASPTSAHTPPVPVPSTTLHALFPVPSSTPATPAPAGATPFTTYGRMLSPTYRTKLQESEFLVQSSNQLAVQKAQYHKQTACVVHVKWWTKDGELPLDFQVPAPEAPYFVPQKSETIVSALGGKEKCASYSVFDRPRMTWVITSLPQKVKPNDLLCMRSLGVTDSSVGFPFTFPSSPSRSTNDAPATISATTTPTTADASGSGTRSPSKRPANRFSPPSTPTKRTRSLQPQPQSVIELSSDSDNEMEDLYKTPPPDPFRIRMATAAAKARTSSPNVDAAEPPPSPPPASQLSSVSSRSSTHIDAEAETSFSPPPMHDQGSDAQSQAFQAQSREPEPSSSNNPKLTLNDLKRIIRLYLHLDRLHAPPTKRAQALSLLLKHQVTVDWVQVQQAIRRGEGNTGTLPDNDSVESAVYGFVTQGKMRVPVSIDNQVDDQMSNASSKLTPISPSIDGDSDGNDQQHIRVQTGHEDHEDVPMHDAMDVDVDSGLPAAGAGVIVAVRAVGAAVPSIAATSEMLPVMCSFRITDIRKDAPRVVASEDQDQERGGDAAANSADTRPWERKVLIPPHEFILVEWPQAPHRVPCVTAFDVLEYLDQWAGDHMDGSLSIYFGSLVVPNAVSLLTSRRDDTRYSYGLGYGKFAVDVLPITYCAEDQAWVIVLQLADFNQSKDVHDGAGASGQVPVPVSETESSSPAAIAPSGLAVGTSQTTQPAKPNRTQKAGAKNTAINAWLYATYRSDTTIMDIRHHSNVKDQQQVATMRKWVKKVGEVVQRHNDYVIIDDTAGAAVGKKISLANIAALFNRKPQWLNHCTRACDLLQDPEVLESTDPTVVACLCGLEDSTVTFGASSFLNCLEGAKTNSSISSRKGKERASVLLPSTSA</sequence>
<accession>A0ACB8RHY5</accession>
<comment type="caution">
    <text evidence="1">The sequence shown here is derived from an EMBL/GenBank/DDBJ whole genome shotgun (WGS) entry which is preliminary data.</text>
</comment>
<organism evidence="1 2">
    <name type="scientific">Auriscalpium vulgare</name>
    <dbReference type="NCBI Taxonomy" id="40419"/>
    <lineage>
        <taxon>Eukaryota</taxon>
        <taxon>Fungi</taxon>
        <taxon>Dikarya</taxon>
        <taxon>Basidiomycota</taxon>
        <taxon>Agaricomycotina</taxon>
        <taxon>Agaricomycetes</taxon>
        <taxon>Russulales</taxon>
        <taxon>Auriscalpiaceae</taxon>
        <taxon>Auriscalpium</taxon>
    </lineage>
</organism>
<reference evidence="1" key="2">
    <citation type="journal article" date="2022" name="New Phytol.">
        <title>Evolutionary transition to the ectomycorrhizal habit in the genomes of a hyperdiverse lineage of mushroom-forming fungi.</title>
        <authorList>
            <person name="Looney B."/>
            <person name="Miyauchi S."/>
            <person name="Morin E."/>
            <person name="Drula E."/>
            <person name="Courty P.E."/>
            <person name="Kohler A."/>
            <person name="Kuo A."/>
            <person name="LaButti K."/>
            <person name="Pangilinan J."/>
            <person name="Lipzen A."/>
            <person name="Riley R."/>
            <person name="Andreopoulos W."/>
            <person name="He G."/>
            <person name="Johnson J."/>
            <person name="Nolan M."/>
            <person name="Tritt A."/>
            <person name="Barry K.W."/>
            <person name="Grigoriev I.V."/>
            <person name="Nagy L.G."/>
            <person name="Hibbett D."/>
            <person name="Henrissat B."/>
            <person name="Matheny P.B."/>
            <person name="Labbe J."/>
            <person name="Martin F.M."/>
        </authorList>
    </citation>
    <scope>NUCLEOTIDE SEQUENCE</scope>
    <source>
        <strain evidence="1">FP105234-sp</strain>
    </source>
</reference>
<gene>
    <name evidence="1" type="ORF">FA95DRAFT_1609319</name>
</gene>
<name>A0ACB8RHY5_9AGAM</name>
<dbReference type="EMBL" id="MU276014">
    <property type="protein sequence ID" value="KAI0043540.1"/>
    <property type="molecule type" value="Genomic_DNA"/>
</dbReference>
<evidence type="ECO:0000313" key="1">
    <source>
        <dbReference type="EMBL" id="KAI0043540.1"/>
    </source>
</evidence>
<protein>
    <submittedName>
        <fullName evidence="1">Uncharacterized protein</fullName>
    </submittedName>
</protein>
<dbReference type="Proteomes" id="UP000814033">
    <property type="component" value="Unassembled WGS sequence"/>
</dbReference>
<reference evidence="1" key="1">
    <citation type="submission" date="2021-02" db="EMBL/GenBank/DDBJ databases">
        <authorList>
            <consortium name="DOE Joint Genome Institute"/>
            <person name="Ahrendt S."/>
            <person name="Looney B.P."/>
            <person name="Miyauchi S."/>
            <person name="Morin E."/>
            <person name="Drula E."/>
            <person name="Courty P.E."/>
            <person name="Chicoki N."/>
            <person name="Fauchery L."/>
            <person name="Kohler A."/>
            <person name="Kuo A."/>
            <person name="Labutti K."/>
            <person name="Pangilinan J."/>
            <person name="Lipzen A."/>
            <person name="Riley R."/>
            <person name="Andreopoulos W."/>
            <person name="He G."/>
            <person name="Johnson J."/>
            <person name="Barry K.W."/>
            <person name="Grigoriev I.V."/>
            <person name="Nagy L."/>
            <person name="Hibbett D."/>
            <person name="Henrissat B."/>
            <person name="Matheny P.B."/>
            <person name="Labbe J."/>
            <person name="Martin F."/>
        </authorList>
    </citation>
    <scope>NUCLEOTIDE SEQUENCE</scope>
    <source>
        <strain evidence="1">FP105234-sp</strain>
    </source>
</reference>
<evidence type="ECO:0000313" key="2">
    <source>
        <dbReference type="Proteomes" id="UP000814033"/>
    </source>
</evidence>
<proteinExistence type="predicted"/>
<keyword evidence="2" id="KW-1185">Reference proteome</keyword>